<organism evidence="2 3">
    <name type="scientific">Stachybotrys elegans</name>
    <dbReference type="NCBI Taxonomy" id="80388"/>
    <lineage>
        <taxon>Eukaryota</taxon>
        <taxon>Fungi</taxon>
        <taxon>Dikarya</taxon>
        <taxon>Ascomycota</taxon>
        <taxon>Pezizomycotina</taxon>
        <taxon>Sordariomycetes</taxon>
        <taxon>Hypocreomycetidae</taxon>
        <taxon>Hypocreales</taxon>
        <taxon>Stachybotryaceae</taxon>
        <taxon>Stachybotrys</taxon>
    </lineage>
</organism>
<evidence type="ECO:0000259" key="1">
    <source>
        <dbReference type="Pfam" id="PF06985"/>
    </source>
</evidence>
<dbReference type="InterPro" id="IPR052895">
    <property type="entry name" value="HetReg/Transcr_Mod"/>
</dbReference>
<name>A0A8K0SU38_9HYPO</name>
<dbReference type="PANTHER" id="PTHR24148:SF64">
    <property type="entry name" value="HETEROKARYON INCOMPATIBILITY DOMAIN-CONTAINING PROTEIN"/>
    <property type="match status" value="1"/>
</dbReference>
<evidence type="ECO:0000313" key="2">
    <source>
        <dbReference type="EMBL" id="KAH7320748.1"/>
    </source>
</evidence>
<evidence type="ECO:0000313" key="3">
    <source>
        <dbReference type="Proteomes" id="UP000813444"/>
    </source>
</evidence>
<proteinExistence type="predicted"/>
<reference evidence="2" key="1">
    <citation type="journal article" date="2021" name="Nat. Commun.">
        <title>Genetic determinants of endophytism in the Arabidopsis root mycobiome.</title>
        <authorList>
            <person name="Mesny F."/>
            <person name="Miyauchi S."/>
            <person name="Thiergart T."/>
            <person name="Pickel B."/>
            <person name="Atanasova L."/>
            <person name="Karlsson M."/>
            <person name="Huettel B."/>
            <person name="Barry K.W."/>
            <person name="Haridas S."/>
            <person name="Chen C."/>
            <person name="Bauer D."/>
            <person name="Andreopoulos W."/>
            <person name="Pangilinan J."/>
            <person name="LaButti K."/>
            <person name="Riley R."/>
            <person name="Lipzen A."/>
            <person name="Clum A."/>
            <person name="Drula E."/>
            <person name="Henrissat B."/>
            <person name="Kohler A."/>
            <person name="Grigoriev I.V."/>
            <person name="Martin F.M."/>
            <person name="Hacquard S."/>
        </authorList>
    </citation>
    <scope>NUCLEOTIDE SEQUENCE</scope>
    <source>
        <strain evidence="2">MPI-CAGE-CH-0235</strain>
    </source>
</reference>
<keyword evidence="3" id="KW-1185">Reference proteome</keyword>
<protein>
    <submittedName>
        <fullName evidence="2">Heterokaryon incompatibility protein-domain-containing protein</fullName>
    </submittedName>
</protein>
<dbReference type="OrthoDB" id="3553147at2759"/>
<comment type="caution">
    <text evidence="2">The sequence shown here is derived from an EMBL/GenBank/DDBJ whole genome shotgun (WGS) entry which is preliminary data.</text>
</comment>
<dbReference type="InterPro" id="IPR010730">
    <property type="entry name" value="HET"/>
</dbReference>
<dbReference type="AlphaFoldDB" id="A0A8K0SU38"/>
<dbReference type="PANTHER" id="PTHR24148">
    <property type="entry name" value="ANKYRIN REPEAT DOMAIN-CONTAINING PROTEIN 39 HOMOLOG-RELATED"/>
    <property type="match status" value="1"/>
</dbReference>
<feature type="domain" description="Heterokaryon incompatibility" evidence="1">
    <location>
        <begin position="50"/>
        <end position="215"/>
    </location>
</feature>
<gene>
    <name evidence="2" type="ORF">B0I35DRAFT_407794</name>
</gene>
<dbReference type="Pfam" id="PF06985">
    <property type="entry name" value="HET"/>
    <property type="match status" value="1"/>
</dbReference>
<accession>A0A8K0SU38</accession>
<dbReference type="EMBL" id="JAGPNK010000005">
    <property type="protein sequence ID" value="KAH7320748.1"/>
    <property type="molecule type" value="Genomic_DNA"/>
</dbReference>
<dbReference type="Proteomes" id="UP000813444">
    <property type="component" value="Unassembled WGS sequence"/>
</dbReference>
<sequence length="562" mass="64981">MPQTLNNPYRYEPLSKDKREIRIFTLYPGQASDPLRGKLSTVLMQNKPTYDALSYVWGPMLFENALIIEGNSPKAGSPGSNGGIIQINKNLMRALKDIRHKRKPRAMWVDMICINQEDVSERGHQVSFMADVYREARRVVIWLDEPIIPSSAPFKALSRFQRSIYEVKSESGMREKLGSLFRRKVHLLDHEEQFWLPVIKVLSNAYWRRLWVQQEVYLARKVDCFCRADKVSGEGLLRFVTSLKGVLRDPFYQGKTYRLFESYATEKGPTLFGSYQDGRFYALQTDKCSARYESSLLEIFLNSRKLSSSKREDRVYGLLGISRDYKPGDIDVNYNLSLEQVYSQVIQHYIKTYGSLVFLCYRANTDSLQQDFSFPSWLPCPEKGSSCYPRRFAQWSGAESIKLMKPLFLEKGGFAISVYGFKIDSVRVRHDYLWAMESSIREWKSKVLDEGSMEKLMGALPCLETIGDIRDNVLLEVGYWGLTWPYAKDRLAGPGDEIWMLFGCPAPVILRREDEKMDNYSVTGVARVGFGEEEDDAFEKIWNRGVEGWEFQGYPIEKIEMI</sequence>